<dbReference type="GO" id="GO:0009244">
    <property type="term" value="P:lipopolysaccharide core region biosynthetic process"/>
    <property type="evidence" value="ECO:0007669"/>
    <property type="project" value="TreeGrafter"/>
</dbReference>
<gene>
    <name evidence="3" type="primary">rfaF</name>
    <name evidence="3" type="ORF">SPHINGO8BC_60455</name>
</gene>
<dbReference type="SUPFAM" id="SSF53756">
    <property type="entry name" value="UDP-Glycosyltransferase/glycogen phosphorylase"/>
    <property type="match status" value="1"/>
</dbReference>
<dbReference type="EC" id="2.-.-.-" evidence="3"/>
<evidence type="ECO:0000313" key="3">
    <source>
        <dbReference type="EMBL" id="VXD05294.1"/>
    </source>
</evidence>
<keyword evidence="2 3" id="KW-0808">Transferase</keyword>
<dbReference type="InterPro" id="IPR051199">
    <property type="entry name" value="LPS_LOS_Heptosyltrfase"/>
</dbReference>
<dbReference type="GO" id="GO:0008713">
    <property type="term" value="F:ADP-heptose-lipopolysaccharide heptosyltransferase activity"/>
    <property type="evidence" value="ECO:0007669"/>
    <property type="project" value="TreeGrafter"/>
</dbReference>
<sequence>MGTWKDCKNMLIIRLDNMGDLIMSNAALQEIKSANGNCKITLLASEMAVPIIPYLGTVDDYIQYDAPWMKLSSHDTVASTEALIAAIKKREFDSCIIFNVYSQNPMASIMLAYLAEIPLRAAYMRENPYTLLTHWIPDKEPLFEIQHQIARDLELVRLLGISRSINRLPSLIVPRGQLSNLIPLRGGKQIIVNCDVSEQKRRIPRAVAQQLTRQLLDSAFQVILVGKEYNDYLRSCFSELVRENLINLIGKTTIDDLLLLVAHADAVLTVNTGVAHIACALQKTTLVLYAQTNPQHIPWSQDTDFILYPVDPALRSKNTINSFVDKQNGSSRMTPLSVENIMDKLNSLLKHSSQKQTAPEGPV</sequence>
<proteinExistence type="predicted"/>
<dbReference type="GO" id="GO:0005829">
    <property type="term" value="C:cytosol"/>
    <property type="evidence" value="ECO:0007669"/>
    <property type="project" value="TreeGrafter"/>
</dbReference>
<dbReference type="Gene3D" id="3.40.50.2000">
    <property type="entry name" value="Glycogen Phosphorylase B"/>
    <property type="match status" value="2"/>
</dbReference>
<reference evidence="3 4" key="1">
    <citation type="submission" date="2019-10" db="EMBL/GenBank/DDBJ databases">
        <authorList>
            <person name="Karimi E."/>
        </authorList>
    </citation>
    <scope>NUCLEOTIDE SEQUENCE [LARGE SCALE GENOMIC DNA]</scope>
    <source>
        <strain evidence="3">Sphingobacterium sp. 8BC</strain>
    </source>
</reference>
<name>A0A654DLP6_SPHMU</name>
<dbReference type="InterPro" id="IPR002201">
    <property type="entry name" value="Glyco_trans_9"/>
</dbReference>
<dbReference type="Pfam" id="PF01075">
    <property type="entry name" value="Glyco_transf_9"/>
    <property type="match status" value="1"/>
</dbReference>
<dbReference type="Proteomes" id="UP000432350">
    <property type="component" value="Unassembled WGS sequence"/>
</dbReference>
<evidence type="ECO:0000256" key="2">
    <source>
        <dbReference type="ARBA" id="ARBA00022679"/>
    </source>
</evidence>
<accession>A0A654DLP6</accession>
<organism evidence="3 4">
    <name type="scientific">Sphingobacterium multivorum</name>
    <dbReference type="NCBI Taxonomy" id="28454"/>
    <lineage>
        <taxon>Bacteria</taxon>
        <taxon>Pseudomonadati</taxon>
        <taxon>Bacteroidota</taxon>
        <taxon>Sphingobacteriia</taxon>
        <taxon>Sphingobacteriales</taxon>
        <taxon>Sphingobacteriaceae</taxon>
        <taxon>Sphingobacterium</taxon>
    </lineage>
</organism>
<dbReference type="EMBL" id="CABWMV010000025">
    <property type="protein sequence ID" value="VXD05294.1"/>
    <property type="molecule type" value="Genomic_DNA"/>
</dbReference>
<evidence type="ECO:0000313" key="4">
    <source>
        <dbReference type="Proteomes" id="UP000432350"/>
    </source>
</evidence>
<protein>
    <submittedName>
        <fullName evidence="3">ADP-heptose--LPS heptosyltransferase 2</fullName>
        <ecNumber evidence="3">2.-.-.-</ecNumber>
    </submittedName>
</protein>
<keyword evidence="1" id="KW-0328">Glycosyltransferase</keyword>
<evidence type="ECO:0000256" key="1">
    <source>
        <dbReference type="ARBA" id="ARBA00022676"/>
    </source>
</evidence>
<dbReference type="CDD" id="cd03789">
    <property type="entry name" value="GT9_LPS_heptosyltransferase"/>
    <property type="match status" value="1"/>
</dbReference>
<dbReference type="AlphaFoldDB" id="A0A654DLP6"/>
<dbReference type="RefSeq" id="WP_115048606.1">
    <property type="nucleotide sequence ID" value="NZ_CP068086.1"/>
</dbReference>
<dbReference type="PANTHER" id="PTHR30160">
    <property type="entry name" value="TETRAACYLDISACCHARIDE 4'-KINASE-RELATED"/>
    <property type="match status" value="1"/>
</dbReference>